<feature type="transmembrane region" description="Helical" evidence="1">
    <location>
        <begin position="135"/>
        <end position="158"/>
    </location>
</feature>
<dbReference type="EMBL" id="CP019948">
    <property type="protein sequence ID" value="ARN81414.1"/>
    <property type="molecule type" value="Genomic_DNA"/>
</dbReference>
<keyword evidence="4" id="KW-1185">Reference proteome</keyword>
<name>A0A1W6MUZ8_9HYPH</name>
<keyword evidence="1" id="KW-0472">Membrane</keyword>
<accession>A0A1W6MUZ8</accession>
<feature type="transmembrane region" description="Helical" evidence="1">
    <location>
        <begin position="165"/>
        <end position="190"/>
    </location>
</feature>
<feature type="transmembrane region" description="Helical" evidence="1">
    <location>
        <begin position="293"/>
        <end position="313"/>
    </location>
</feature>
<reference evidence="3 4" key="1">
    <citation type="submission" date="2017-02" db="EMBL/GenBank/DDBJ databases">
        <authorList>
            <person name="Peterson S.W."/>
        </authorList>
    </citation>
    <scope>NUCLEOTIDE SEQUENCE [LARGE SCALE GENOMIC DNA]</scope>
    <source>
        <strain evidence="3 4">S285</strain>
    </source>
</reference>
<feature type="transmembrane region" description="Helical" evidence="1">
    <location>
        <begin position="71"/>
        <end position="91"/>
    </location>
</feature>
<evidence type="ECO:0000259" key="2">
    <source>
        <dbReference type="Pfam" id="PF01757"/>
    </source>
</evidence>
<dbReference type="AlphaFoldDB" id="A0A1W6MUZ8"/>
<evidence type="ECO:0000313" key="3">
    <source>
        <dbReference type="EMBL" id="ARN81414.1"/>
    </source>
</evidence>
<proteinExistence type="predicted"/>
<feature type="transmembrane region" description="Helical" evidence="1">
    <location>
        <begin position="30"/>
        <end position="50"/>
    </location>
</feature>
<dbReference type="InterPro" id="IPR002656">
    <property type="entry name" value="Acyl_transf_3_dom"/>
</dbReference>
<feature type="transmembrane region" description="Helical" evidence="1">
    <location>
        <begin position="262"/>
        <end position="281"/>
    </location>
</feature>
<feature type="domain" description="Acyltransferase 3" evidence="2">
    <location>
        <begin position="14"/>
        <end position="310"/>
    </location>
</feature>
<dbReference type="GO" id="GO:0000271">
    <property type="term" value="P:polysaccharide biosynthetic process"/>
    <property type="evidence" value="ECO:0007669"/>
    <property type="project" value="TreeGrafter"/>
</dbReference>
<evidence type="ECO:0000256" key="1">
    <source>
        <dbReference type="SAM" id="Phobius"/>
    </source>
</evidence>
<keyword evidence="3" id="KW-0808">Transferase</keyword>
<dbReference type="GO" id="GO:0016020">
    <property type="term" value="C:membrane"/>
    <property type="evidence" value="ECO:0007669"/>
    <property type="project" value="TreeGrafter"/>
</dbReference>
<dbReference type="Pfam" id="PF01757">
    <property type="entry name" value="Acyl_transf_3"/>
    <property type="match status" value="1"/>
</dbReference>
<keyword evidence="1" id="KW-1133">Transmembrane helix</keyword>
<dbReference type="KEGG" id="mbry:B1812_10375"/>
<evidence type="ECO:0000313" key="4">
    <source>
        <dbReference type="Proteomes" id="UP000193978"/>
    </source>
</evidence>
<dbReference type="GO" id="GO:0016747">
    <property type="term" value="F:acyltransferase activity, transferring groups other than amino-acyl groups"/>
    <property type="evidence" value="ECO:0007669"/>
    <property type="project" value="InterPro"/>
</dbReference>
<keyword evidence="1" id="KW-0812">Transmembrane</keyword>
<organism evidence="3 4">
    <name type="scientific">Methylocystis bryophila</name>
    <dbReference type="NCBI Taxonomy" id="655015"/>
    <lineage>
        <taxon>Bacteria</taxon>
        <taxon>Pseudomonadati</taxon>
        <taxon>Pseudomonadota</taxon>
        <taxon>Alphaproteobacteria</taxon>
        <taxon>Hyphomicrobiales</taxon>
        <taxon>Methylocystaceae</taxon>
        <taxon>Methylocystis</taxon>
    </lineage>
</organism>
<dbReference type="PANTHER" id="PTHR23028:SF53">
    <property type="entry name" value="ACYL_TRANSF_3 DOMAIN-CONTAINING PROTEIN"/>
    <property type="match status" value="1"/>
</dbReference>
<feature type="transmembrane region" description="Helical" evidence="1">
    <location>
        <begin position="196"/>
        <end position="216"/>
    </location>
</feature>
<keyword evidence="3" id="KW-0012">Acyltransferase</keyword>
<sequence>MSEGSDPFASPGAFRMALALSVFLHHTTSYNIGMSAVLIFFVLSGYWVATMWAATYSKTRAPYLTFVVSRFWRIAPVFALCSVITWGLLYWRGEAPAVIGSHARQVFSNLFILGYNSLPFQANVPGWSLDMELQFYLVAPLVIFLLSKSIHVLAIFVLTTVLSQWLGGAATVAPFIIFFALGVASAIYGLKPSRALAYRSLLATLALLFIFAALFVKNIALGELQGRDLVALSSTSNLLVAVMMTPFALYTVRQKSGPVDRMLGDLTYIVYLLHWPVLGAIQTGEGSYGNRLWLCSEALVIILAVSFVVWRYFDHPLNQWRAAWVASRKLPASAAARFAG</sequence>
<dbReference type="InterPro" id="IPR050879">
    <property type="entry name" value="Acyltransferase_3"/>
</dbReference>
<dbReference type="PANTHER" id="PTHR23028">
    <property type="entry name" value="ACETYLTRANSFERASE"/>
    <property type="match status" value="1"/>
</dbReference>
<protein>
    <submittedName>
        <fullName evidence="3">Acyltransferase</fullName>
    </submittedName>
</protein>
<dbReference type="Proteomes" id="UP000193978">
    <property type="component" value="Chromosome"/>
</dbReference>
<dbReference type="OrthoDB" id="9767863at2"/>
<feature type="transmembrane region" description="Helical" evidence="1">
    <location>
        <begin position="228"/>
        <end position="250"/>
    </location>
</feature>
<dbReference type="STRING" id="655015.B1812_10375"/>
<gene>
    <name evidence="3" type="ORF">B1812_10375</name>
</gene>